<dbReference type="CDD" id="cd00397">
    <property type="entry name" value="DNA_BRE_C"/>
    <property type="match status" value="1"/>
</dbReference>
<dbReference type="AlphaFoldDB" id="A0A7K0DA87"/>
<feature type="domain" description="Core-binding (CB)" evidence="8">
    <location>
        <begin position="76"/>
        <end position="159"/>
    </location>
</feature>
<dbReference type="InterPro" id="IPR058717">
    <property type="entry name" value="Phage_L5_Integrase_N"/>
</dbReference>
<feature type="compositionally biased region" description="Basic and acidic residues" evidence="6">
    <location>
        <begin position="1"/>
        <end position="10"/>
    </location>
</feature>
<name>A0A7K0DA87_9NOCA</name>
<keyword evidence="10" id="KW-1185">Reference proteome</keyword>
<evidence type="ECO:0000256" key="3">
    <source>
        <dbReference type="ARBA" id="ARBA00023125"/>
    </source>
</evidence>
<dbReference type="InterPro" id="IPR050090">
    <property type="entry name" value="Tyrosine_recombinase_XerCD"/>
</dbReference>
<evidence type="ECO:0000259" key="8">
    <source>
        <dbReference type="PROSITE" id="PS51900"/>
    </source>
</evidence>
<sequence>MARKDGEVKRSFGTIRQLQSGRHQARYTGPDLRRHKAPTTFATEDDAKNWLRGVHREIRDGLWTPPGVTGSVKGGLTFKEYANDWLKHRLVKGRPLKDRTREHYQDILDDHIFPELGTLPLKSISREDVREWYDATLIDRPTYRAHAYSLLRTILGTAEDEEKIPANPAKIHGAGSVDPVHEAPPATLQELDLIVAEMPDRLRLMVQLAAWCALRFGELTELRRSDIVRVDGRTVIHVRRGAVRTKKQGRTATTPKSRAGVRKVNVPPHLNSAVRDHLRDHVAPKSDALLFPAGHGGHLAPSTLYRHYYRGRESAGRTDLRFHDLRVTGATMAAHAGATLRELQARLGHTTAAAALRYQRAVESRDVELADKLSAISKVTPKSGTDEPVASRRHPVNRLPRRQPRT</sequence>
<dbReference type="EMBL" id="WEGK01000014">
    <property type="protein sequence ID" value="MQY22690.1"/>
    <property type="molecule type" value="Genomic_DNA"/>
</dbReference>
<dbReference type="PANTHER" id="PTHR30349:SF64">
    <property type="entry name" value="PROPHAGE INTEGRASE INTD-RELATED"/>
    <property type="match status" value="1"/>
</dbReference>
<evidence type="ECO:0000313" key="9">
    <source>
        <dbReference type="EMBL" id="MQY22690.1"/>
    </source>
</evidence>
<evidence type="ECO:0000313" key="10">
    <source>
        <dbReference type="Proteomes" id="UP000438448"/>
    </source>
</evidence>
<dbReference type="OrthoDB" id="1822491at2"/>
<gene>
    <name evidence="9" type="ORF">NRB20_58120</name>
</gene>
<dbReference type="InterPro" id="IPR044068">
    <property type="entry name" value="CB"/>
</dbReference>
<dbReference type="PANTHER" id="PTHR30349">
    <property type="entry name" value="PHAGE INTEGRASE-RELATED"/>
    <property type="match status" value="1"/>
</dbReference>
<dbReference type="InterPro" id="IPR011010">
    <property type="entry name" value="DNA_brk_join_enz"/>
</dbReference>
<dbReference type="Gene3D" id="1.10.150.130">
    <property type="match status" value="1"/>
</dbReference>
<dbReference type="Pfam" id="PF26003">
    <property type="entry name" value="Integrase_N_phage"/>
    <property type="match status" value="1"/>
</dbReference>
<feature type="domain" description="Tyr recombinase" evidence="7">
    <location>
        <begin position="181"/>
        <end position="371"/>
    </location>
</feature>
<evidence type="ECO:0000256" key="5">
    <source>
        <dbReference type="PROSITE-ProRule" id="PRU01248"/>
    </source>
</evidence>
<keyword evidence="3 5" id="KW-0238">DNA-binding</keyword>
<evidence type="ECO:0000256" key="6">
    <source>
        <dbReference type="SAM" id="MobiDB-lite"/>
    </source>
</evidence>
<dbReference type="PROSITE" id="PS51900">
    <property type="entry name" value="CB"/>
    <property type="match status" value="1"/>
</dbReference>
<dbReference type="InterPro" id="IPR004107">
    <property type="entry name" value="Integrase_SAM-like_N"/>
</dbReference>
<dbReference type="Pfam" id="PF14659">
    <property type="entry name" value="Phage_int_SAM_3"/>
    <property type="match status" value="1"/>
</dbReference>
<feature type="compositionally biased region" description="Basic residues" evidence="6">
    <location>
        <begin position="391"/>
        <end position="406"/>
    </location>
</feature>
<comment type="similarity">
    <text evidence="1">Belongs to the 'phage' integrase family.</text>
</comment>
<accession>A0A7K0DA87</accession>
<evidence type="ECO:0000256" key="2">
    <source>
        <dbReference type="ARBA" id="ARBA00022908"/>
    </source>
</evidence>
<dbReference type="PROSITE" id="PS51898">
    <property type="entry name" value="TYR_RECOMBINASE"/>
    <property type="match status" value="1"/>
</dbReference>
<dbReference type="GO" id="GO:0006310">
    <property type="term" value="P:DNA recombination"/>
    <property type="evidence" value="ECO:0007669"/>
    <property type="project" value="UniProtKB-KW"/>
</dbReference>
<dbReference type="Proteomes" id="UP000438448">
    <property type="component" value="Unassembled WGS sequence"/>
</dbReference>
<dbReference type="InterPro" id="IPR010998">
    <property type="entry name" value="Integrase_recombinase_N"/>
</dbReference>
<dbReference type="Pfam" id="PF00589">
    <property type="entry name" value="Phage_integrase"/>
    <property type="match status" value="1"/>
</dbReference>
<dbReference type="SUPFAM" id="SSF56349">
    <property type="entry name" value="DNA breaking-rejoining enzymes"/>
    <property type="match status" value="1"/>
</dbReference>
<protein>
    <submittedName>
        <fullName evidence="9">Putative prophage phiRv2 integrase</fullName>
    </submittedName>
</protein>
<feature type="region of interest" description="Disordered" evidence="6">
    <location>
        <begin position="1"/>
        <end position="29"/>
    </location>
</feature>
<dbReference type="GO" id="GO:0003677">
    <property type="term" value="F:DNA binding"/>
    <property type="evidence" value="ECO:0007669"/>
    <property type="project" value="UniProtKB-UniRule"/>
</dbReference>
<feature type="region of interest" description="Disordered" evidence="6">
    <location>
        <begin position="376"/>
        <end position="406"/>
    </location>
</feature>
<evidence type="ECO:0000259" key="7">
    <source>
        <dbReference type="PROSITE" id="PS51898"/>
    </source>
</evidence>
<proteinExistence type="inferred from homology"/>
<keyword evidence="4" id="KW-0233">DNA recombination</keyword>
<evidence type="ECO:0000256" key="1">
    <source>
        <dbReference type="ARBA" id="ARBA00008857"/>
    </source>
</evidence>
<dbReference type="RefSeq" id="WP_153414475.1">
    <property type="nucleotide sequence ID" value="NZ_WEGK01000014.1"/>
</dbReference>
<evidence type="ECO:0000256" key="4">
    <source>
        <dbReference type="ARBA" id="ARBA00023172"/>
    </source>
</evidence>
<dbReference type="GO" id="GO:0015074">
    <property type="term" value="P:DNA integration"/>
    <property type="evidence" value="ECO:0007669"/>
    <property type="project" value="UniProtKB-KW"/>
</dbReference>
<comment type="caution">
    <text evidence="9">The sequence shown here is derived from an EMBL/GenBank/DDBJ whole genome shotgun (WGS) entry which is preliminary data.</text>
</comment>
<reference evidence="9 10" key="1">
    <citation type="submission" date="2019-10" db="EMBL/GenBank/DDBJ databases">
        <title>Nocardia macrotermitis sp. nov. and Nocardia aurantia sp. nov., isolated from the gut of fungus growing-termite Macrotermes natalensis.</title>
        <authorList>
            <person name="Benndorf R."/>
            <person name="Schwitalla J."/>
            <person name="Martin K."/>
            <person name="De Beer W."/>
            <person name="Kaster A.-K."/>
            <person name="Vollmers J."/>
            <person name="Poulsen M."/>
            <person name="Beemelmanns C."/>
        </authorList>
    </citation>
    <scope>NUCLEOTIDE SEQUENCE [LARGE SCALE GENOMIC DNA]</scope>
    <source>
        <strain evidence="9 10">RB20</strain>
    </source>
</reference>
<organism evidence="9 10">
    <name type="scientific">Nocardia macrotermitis</name>
    <dbReference type="NCBI Taxonomy" id="2585198"/>
    <lineage>
        <taxon>Bacteria</taxon>
        <taxon>Bacillati</taxon>
        <taxon>Actinomycetota</taxon>
        <taxon>Actinomycetes</taxon>
        <taxon>Mycobacteriales</taxon>
        <taxon>Nocardiaceae</taxon>
        <taxon>Nocardia</taxon>
    </lineage>
</organism>
<dbReference type="Gene3D" id="1.10.443.10">
    <property type="entry name" value="Intergrase catalytic core"/>
    <property type="match status" value="1"/>
</dbReference>
<keyword evidence="2" id="KW-0229">DNA integration</keyword>
<dbReference type="InterPro" id="IPR002104">
    <property type="entry name" value="Integrase_catalytic"/>
</dbReference>
<dbReference type="InterPro" id="IPR013762">
    <property type="entry name" value="Integrase-like_cat_sf"/>
</dbReference>